<dbReference type="Proteomes" id="UP000006055">
    <property type="component" value="Chromosome"/>
</dbReference>
<evidence type="ECO:0000259" key="4">
    <source>
        <dbReference type="PROSITE" id="PS51898"/>
    </source>
</evidence>
<dbReference type="STRING" id="706587.Desti_5109"/>
<keyword evidence="2" id="KW-0238">DNA-binding</keyword>
<organism evidence="5 6">
    <name type="scientific">Desulfomonile tiedjei (strain ATCC 49306 / DSM 6799 / DCB-1)</name>
    <dbReference type="NCBI Taxonomy" id="706587"/>
    <lineage>
        <taxon>Bacteria</taxon>
        <taxon>Pseudomonadati</taxon>
        <taxon>Thermodesulfobacteriota</taxon>
        <taxon>Desulfomonilia</taxon>
        <taxon>Desulfomonilales</taxon>
        <taxon>Desulfomonilaceae</taxon>
        <taxon>Desulfomonile</taxon>
    </lineage>
</organism>
<dbReference type="GO" id="GO:0015074">
    <property type="term" value="P:DNA integration"/>
    <property type="evidence" value="ECO:0007669"/>
    <property type="project" value="InterPro"/>
</dbReference>
<name>I4CDS6_DESTA</name>
<dbReference type="PANTHER" id="PTHR30349">
    <property type="entry name" value="PHAGE INTEGRASE-RELATED"/>
    <property type="match status" value="1"/>
</dbReference>
<keyword evidence="6" id="KW-1185">Reference proteome</keyword>
<reference evidence="6" key="1">
    <citation type="submission" date="2012-06" db="EMBL/GenBank/DDBJ databases">
        <title>Complete sequence of chromosome of Desulfomonile tiedjei DSM 6799.</title>
        <authorList>
            <person name="Lucas S."/>
            <person name="Copeland A."/>
            <person name="Lapidus A."/>
            <person name="Glavina del Rio T."/>
            <person name="Dalin E."/>
            <person name="Tice H."/>
            <person name="Bruce D."/>
            <person name="Goodwin L."/>
            <person name="Pitluck S."/>
            <person name="Peters L."/>
            <person name="Ovchinnikova G."/>
            <person name="Zeytun A."/>
            <person name="Lu M."/>
            <person name="Kyrpides N."/>
            <person name="Mavromatis K."/>
            <person name="Ivanova N."/>
            <person name="Brettin T."/>
            <person name="Detter J.C."/>
            <person name="Han C."/>
            <person name="Larimer F."/>
            <person name="Land M."/>
            <person name="Hauser L."/>
            <person name="Markowitz V."/>
            <person name="Cheng J.-F."/>
            <person name="Hugenholtz P."/>
            <person name="Woyke T."/>
            <person name="Wu D."/>
            <person name="Spring S."/>
            <person name="Schroeder M."/>
            <person name="Brambilla E."/>
            <person name="Klenk H.-P."/>
            <person name="Eisen J.A."/>
        </authorList>
    </citation>
    <scope>NUCLEOTIDE SEQUENCE [LARGE SCALE GENOMIC DNA]</scope>
    <source>
        <strain evidence="6">ATCC 49306 / DSM 6799 / DCB-1</strain>
    </source>
</reference>
<evidence type="ECO:0000256" key="3">
    <source>
        <dbReference type="ARBA" id="ARBA00023172"/>
    </source>
</evidence>
<protein>
    <submittedName>
        <fullName evidence="5">Site-specific recombinase XerD</fullName>
    </submittedName>
</protein>
<dbReference type="GO" id="GO:0006310">
    <property type="term" value="P:DNA recombination"/>
    <property type="evidence" value="ECO:0007669"/>
    <property type="project" value="UniProtKB-KW"/>
</dbReference>
<evidence type="ECO:0000256" key="1">
    <source>
        <dbReference type="ARBA" id="ARBA00008857"/>
    </source>
</evidence>
<dbReference type="Gene3D" id="1.10.150.130">
    <property type="match status" value="1"/>
</dbReference>
<dbReference type="eggNOG" id="COG0582">
    <property type="taxonomic scope" value="Bacteria"/>
</dbReference>
<feature type="domain" description="Tyr recombinase" evidence="4">
    <location>
        <begin position="177"/>
        <end position="363"/>
    </location>
</feature>
<gene>
    <name evidence="5" type="ordered locus">Desti_5109</name>
</gene>
<dbReference type="InterPro" id="IPR013762">
    <property type="entry name" value="Integrase-like_cat_sf"/>
</dbReference>
<sequence>MAVKKRGQVYYLRIRPFDGKLINVKTMAQSKAEAIRTERAVLTALGAGDYRALDPVSREACVRLFKNQAWEIPPDLSDTEPTEELTLWKAMQLCIKYPEIKNSQNRQRHEHSFVRLVEKLGKDFPVKNIWIPEIKQYQVERLNEEAAPSTINKEKSALSRMFQVLMDLRLMDVNPARLVKNLNEKSGERQVYISFQHFCRIVEKLPGWMGPVVLTAYYTGMRRGEVLGLTRKHLKIDRRMILLGPDDVKEGQWKRVPIHQDLIPVLTEVLKVHSLGSDRLFLIEGRPPCRHSLRKPWVQAVKRIGLEPIPHFHDLRHAWKTNARRSGMDLEIREAIMGHWYRGRSVNERYGRISDAELIRAIDGMSFDHGETEIQINSHKKKKPTEGYGLNRQVCDQIVTKSAVN</sequence>
<dbReference type="InterPro" id="IPR011010">
    <property type="entry name" value="DNA_brk_join_enz"/>
</dbReference>
<dbReference type="InterPro" id="IPR010998">
    <property type="entry name" value="Integrase_recombinase_N"/>
</dbReference>
<dbReference type="CDD" id="cd00796">
    <property type="entry name" value="INT_Rci_Hp1_C"/>
    <property type="match status" value="1"/>
</dbReference>
<evidence type="ECO:0000313" key="5">
    <source>
        <dbReference type="EMBL" id="AFM27717.1"/>
    </source>
</evidence>
<proteinExistence type="inferred from homology"/>
<dbReference type="KEGG" id="dti:Desti_5109"/>
<evidence type="ECO:0000313" key="6">
    <source>
        <dbReference type="Proteomes" id="UP000006055"/>
    </source>
</evidence>
<dbReference type="GO" id="GO:0003677">
    <property type="term" value="F:DNA binding"/>
    <property type="evidence" value="ECO:0007669"/>
    <property type="project" value="UniProtKB-KW"/>
</dbReference>
<dbReference type="InterPro" id="IPR050090">
    <property type="entry name" value="Tyrosine_recombinase_XerCD"/>
</dbReference>
<dbReference type="PROSITE" id="PS51898">
    <property type="entry name" value="TYR_RECOMBINASE"/>
    <property type="match status" value="1"/>
</dbReference>
<keyword evidence="3" id="KW-0233">DNA recombination</keyword>
<dbReference type="HOGENOM" id="CLU_715211_0_0_7"/>
<dbReference type="SUPFAM" id="SSF56349">
    <property type="entry name" value="DNA breaking-rejoining enzymes"/>
    <property type="match status" value="1"/>
</dbReference>
<evidence type="ECO:0000256" key="2">
    <source>
        <dbReference type="ARBA" id="ARBA00023125"/>
    </source>
</evidence>
<comment type="similarity">
    <text evidence="1">Belongs to the 'phage' integrase family.</text>
</comment>
<dbReference type="InterPro" id="IPR002104">
    <property type="entry name" value="Integrase_catalytic"/>
</dbReference>
<dbReference type="OrthoDB" id="5429327at2"/>
<dbReference type="Pfam" id="PF00589">
    <property type="entry name" value="Phage_integrase"/>
    <property type="match status" value="1"/>
</dbReference>
<dbReference type="Gene3D" id="1.10.443.10">
    <property type="entry name" value="Intergrase catalytic core"/>
    <property type="match status" value="1"/>
</dbReference>
<dbReference type="PANTHER" id="PTHR30349:SF41">
    <property type="entry name" value="INTEGRASE_RECOMBINASE PROTEIN MJ0367-RELATED"/>
    <property type="match status" value="1"/>
</dbReference>
<dbReference type="AlphaFoldDB" id="I4CDS6"/>
<dbReference type="RefSeq" id="WP_014812819.1">
    <property type="nucleotide sequence ID" value="NC_018025.1"/>
</dbReference>
<accession>I4CDS6</accession>
<dbReference type="EMBL" id="CP003360">
    <property type="protein sequence ID" value="AFM27717.1"/>
    <property type="molecule type" value="Genomic_DNA"/>
</dbReference>